<feature type="region of interest" description="Disordered" evidence="2">
    <location>
        <begin position="124"/>
        <end position="151"/>
    </location>
</feature>
<keyword evidence="1" id="KW-0863">Zinc-finger</keyword>
<proteinExistence type="predicted"/>
<dbReference type="InterPro" id="IPR036875">
    <property type="entry name" value="Znf_CCHC_sf"/>
</dbReference>
<keyword evidence="5" id="KW-1185">Reference proteome</keyword>
<evidence type="ECO:0000256" key="1">
    <source>
        <dbReference type="PROSITE-ProRule" id="PRU00047"/>
    </source>
</evidence>
<keyword evidence="1" id="KW-0862">Zinc</keyword>
<reference evidence="4" key="1">
    <citation type="submission" date="2023-07" db="EMBL/GenBank/DDBJ databases">
        <title>A chromosome-level genome assembly of Lolium multiflorum.</title>
        <authorList>
            <person name="Chen Y."/>
            <person name="Copetti D."/>
            <person name="Kolliker R."/>
            <person name="Studer B."/>
        </authorList>
    </citation>
    <scope>NUCLEOTIDE SEQUENCE</scope>
    <source>
        <strain evidence="4">02402/16</strain>
        <tissue evidence="4">Leaf</tissue>
    </source>
</reference>
<dbReference type="PANTHER" id="PTHR33170">
    <property type="entry name" value="DUF4283 DOMAIN-CONTAINING PROTEIN-RELATED"/>
    <property type="match status" value="1"/>
</dbReference>
<dbReference type="GO" id="GO:0003676">
    <property type="term" value="F:nucleic acid binding"/>
    <property type="evidence" value="ECO:0007669"/>
    <property type="project" value="InterPro"/>
</dbReference>
<evidence type="ECO:0000256" key="2">
    <source>
        <dbReference type="SAM" id="MobiDB-lite"/>
    </source>
</evidence>
<feature type="region of interest" description="Disordered" evidence="2">
    <location>
        <begin position="194"/>
        <end position="244"/>
    </location>
</feature>
<organism evidence="4 5">
    <name type="scientific">Lolium multiflorum</name>
    <name type="common">Italian ryegrass</name>
    <name type="synonym">Lolium perenne subsp. multiflorum</name>
    <dbReference type="NCBI Taxonomy" id="4521"/>
    <lineage>
        <taxon>Eukaryota</taxon>
        <taxon>Viridiplantae</taxon>
        <taxon>Streptophyta</taxon>
        <taxon>Embryophyta</taxon>
        <taxon>Tracheophyta</taxon>
        <taxon>Spermatophyta</taxon>
        <taxon>Magnoliopsida</taxon>
        <taxon>Liliopsida</taxon>
        <taxon>Poales</taxon>
        <taxon>Poaceae</taxon>
        <taxon>BOP clade</taxon>
        <taxon>Pooideae</taxon>
        <taxon>Poodae</taxon>
        <taxon>Poeae</taxon>
        <taxon>Poeae Chloroplast Group 2 (Poeae type)</taxon>
        <taxon>Loliodinae</taxon>
        <taxon>Loliinae</taxon>
        <taxon>Lolium</taxon>
    </lineage>
</organism>
<accession>A0AAD8SRH6</accession>
<feature type="compositionally biased region" description="Low complexity" evidence="2">
    <location>
        <begin position="625"/>
        <end position="636"/>
    </location>
</feature>
<feature type="domain" description="CCHC-type" evidence="3">
    <location>
        <begin position="245"/>
        <end position="259"/>
    </location>
</feature>
<dbReference type="PROSITE" id="PS50158">
    <property type="entry name" value="ZF_CCHC"/>
    <property type="match status" value="1"/>
</dbReference>
<dbReference type="Proteomes" id="UP001231189">
    <property type="component" value="Unassembled WGS sequence"/>
</dbReference>
<dbReference type="SUPFAM" id="SSF57756">
    <property type="entry name" value="Retrovirus zinc finger-like domains"/>
    <property type="match status" value="1"/>
</dbReference>
<evidence type="ECO:0000313" key="5">
    <source>
        <dbReference type="Proteomes" id="UP001231189"/>
    </source>
</evidence>
<dbReference type="GO" id="GO:0008270">
    <property type="term" value="F:zinc ion binding"/>
    <property type="evidence" value="ECO:0007669"/>
    <property type="project" value="UniProtKB-KW"/>
</dbReference>
<keyword evidence="1" id="KW-0479">Metal-binding</keyword>
<dbReference type="EMBL" id="JAUUTY010000003">
    <property type="protein sequence ID" value="KAK1662073.1"/>
    <property type="molecule type" value="Genomic_DNA"/>
</dbReference>
<feature type="region of interest" description="Disordered" evidence="2">
    <location>
        <begin position="582"/>
        <end position="662"/>
    </location>
</feature>
<feature type="compositionally biased region" description="Polar residues" evidence="2">
    <location>
        <begin position="529"/>
        <end position="544"/>
    </location>
</feature>
<feature type="compositionally biased region" description="Basic and acidic residues" evidence="2">
    <location>
        <begin position="496"/>
        <end position="527"/>
    </location>
</feature>
<name>A0AAD8SRH6_LOLMU</name>
<evidence type="ECO:0000313" key="4">
    <source>
        <dbReference type="EMBL" id="KAK1662073.1"/>
    </source>
</evidence>
<feature type="region of interest" description="Disordered" evidence="2">
    <location>
        <begin position="487"/>
        <end position="549"/>
    </location>
</feature>
<dbReference type="AlphaFoldDB" id="A0AAD8SRH6"/>
<protein>
    <recommendedName>
        <fullName evidence="3">CCHC-type domain-containing protein</fullName>
    </recommendedName>
</protein>
<sequence length="891" mass="95023">METVAGEVSMPDAAVFRLAGAARVKDATDMVMHVEVSRLEVVTTMAESVVVMTMEQGVGTKATMPAVVVVAATDQTAISSRASLANSAGRGTGQGHDNWEDPYGNYQRDNNFNSNNRFAYGGNQQRWNSGRGGGFVNRPHAGGTEPNARSGFDADLLQQTVHAVVAAVTAATKANETPTVRAAQVADLDTAKDLQGGMPAAAPKPTPQPIVAGQEAQGIQDGGAKGKDNEVQGPPPKKKDDKTGCFRCKQPGHHIDDCPLPFCDICESVHHATTACHLLNAPKPSAILHGYANEALMFFELSCGAFKAKAENPKLAKVTVDGEAMTIPQLIEQLKKIVPSEKFNWEVFHFKDNVYRVKLPSKLEVQRLNFFGTYICTDRESHLTFDLWSSLEEPLYMLPEVWVRVLGLPSDIITDYLSLWSVGTLFGKTLDVDMAYTRTNKVLRIKIGCLDKRLIPEDCDMFIRRGFFKLHFEVEAANQSQEVNMIDASNENGGNDDAHNGGNDDAHNGKGKDSGGHSMDMETKGNDLKGQSKTNEQDESNLNNDVDDLSARGSALGSVLISAGDQCGPTIGQQAAVVQPLSHAGVSGPAPRQPVNGQREVAGRQSAPGANGKSLATHLTQHQRPVSSSPAPVSPAWDGSSQPQLDTGRVVGERTSSGQPMHAVVSSVVRTSSYAGSSMADSLVLNSAVPTQKIRPDLPGSQRLPMADAANHQTMIGTDVQSLVHDGGSSVAAVTVVNGITRKLKDNVMDVSRVHANQIPVSCLQGSMGVASSPQTNEEVIAFGGIPKPTLGVRSTTRLGGQPNADMSQMERAMKNAQLRDESFSPGQFLKPTYSIVNIPDSEISYSYGLPLDPALSPTLSGGAAGCHGFWMHTAPDGRSGYLVPGWLAAY</sequence>
<dbReference type="InterPro" id="IPR001878">
    <property type="entry name" value="Znf_CCHC"/>
</dbReference>
<evidence type="ECO:0000259" key="3">
    <source>
        <dbReference type="PROSITE" id="PS50158"/>
    </source>
</evidence>
<dbReference type="Gene3D" id="4.10.60.10">
    <property type="entry name" value="Zinc finger, CCHC-type"/>
    <property type="match status" value="1"/>
</dbReference>
<gene>
    <name evidence="4" type="ORF">QYE76_050232</name>
</gene>
<feature type="region of interest" description="Disordered" evidence="2">
    <location>
        <begin position="84"/>
        <end position="104"/>
    </location>
</feature>
<comment type="caution">
    <text evidence="4">The sequence shown here is derived from an EMBL/GenBank/DDBJ whole genome shotgun (WGS) entry which is preliminary data.</text>
</comment>